<organism evidence="1 2">
    <name type="scientific">Thalictrum thalictroides</name>
    <name type="common">Rue-anemone</name>
    <name type="synonym">Anemone thalictroides</name>
    <dbReference type="NCBI Taxonomy" id="46969"/>
    <lineage>
        <taxon>Eukaryota</taxon>
        <taxon>Viridiplantae</taxon>
        <taxon>Streptophyta</taxon>
        <taxon>Embryophyta</taxon>
        <taxon>Tracheophyta</taxon>
        <taxon>Spermatophyta</taxon>
        <taxon>Magnoliopsida</taxon>
        <taxon>Ranunculales</taxon>
        <taxon>Ranunculaceae</taxon>
        <taxon>Thalictroideae</taxon>
        <taxon>Thalictrum</taxon>
    </lineage>
</organism>
<dbReference type="AlphaFoldDB" id="A0A7J6WNR3"/>
<protein>
    <submittedName>
        <fullName evidence="1">Uncharacterized protein</fullName>
    </submittedName>
</protein>
<proteinExistence type="predicted"/>
<comment type="caution">
    <text evidence="1">The sequence shown here is derived from an EMBL/GenBank/DDBJ whole genome shotgun (WGS) entry which is preliminary data.</text>
</comment>
<dbReference type="EMBL" id="JABWDY010013742">
    <property type="protein sequence ID" value="KAF5198095.1"/>
    <property type="molecule type" value="Genomic_DNA"/>
</dbReference>
<evidence type="ECO:0000313" key="1">
    <source>
        <dbReference type="EMBL" id="KAF5198095.1"/>
    </source>
</evidence>
<sequence length="91" mass="10530">MAPYAHQPVRNYCSSAGGVFEEWIYKNMCKDKDRLPIGLQLPEYKAAIEYVVKRHNLKMGTQLEIVDLRMLGNFRIKTSRAELLQVSLQCL</sequence>
<name>A0A7J6WNR3_THATH</name>
<gene>
    <name evidence="1" type="ORF">FRX31_012318</name>
</gene>
<dbReference type="Proteomes" id="UP000554482">
    <property type="component" value="Unassembled WGS sequence"/>
</dbReference>
<reference evidence="1 2" key="1">
    <citation type="submission" date="2020-06" db="EMBL/GenBank/DDBJ databases">
        <title>Transcriptomic and genomic resources for Thalictrum thalictroides and T. hernandezii: Facilitating candidate gene discovery in an emerging model plant lineage.</title>
        <authorList>
            <person name="Arias T."/>
            <person name="Riano-Pachon D.M."/>
            <person name="Di Stilio V.S."/>
        </authorList>
    </citation>
    <scope>NUCLEOTIDE SEQUENCE [LARGE SCALE GENOMIC DNA]</scope>
    <source>
        <strain evidence="2">cv. WT478/WT964</strain>
        <tissue evidence="1">Leaves</tissue>
    </source>
</reference>
<keyword evidence="2" id="KW-1185">Reference proteome</keyword>
<evidence type="ECO:0000313" key="2">
    <source>
        <dbReference type="Proteomes" id="UP000554482"/>
    </source>
</evidence>
<accession>A0A7J6WNR3</accession>